<reference evidence="2" key="1">
    <citation type="submission" date="2016-11" db="EMBL/GenBank/DDBJ databases">
        <title>Draft genome sequence of Anoxybacillus sp. strain 103 isolated from the Qarvajar hot spring in Nagorno-Karabach.</title>
        <authorList>
            <person name="Hovhannisyan P."/>
            <person name="Panosyan H."/>
            <person name="Birkeland N.-K."/>
        </authorList>
    </citation>
    <scope>NUCLEOTIDE SEQUENCE [LARGE SCALE GENOMIC DNA]</scope>
    <source>
        <strain evidence="2">103</strain>
    </source>
</reference>
<evidence type="ECO:0000313" key="2">
    <source>
        <dbReference type="Proteomes" id="UP000188458"/>
    </source>
</evidence>
<keyword evidence="2" id="KW-1185">Reference proteome</keyword>
<evidence type="ECO:0000313" key="1">
    <source>
        <dbReference type="EMBL" id="OOE01495.1"/>
    </source>
</evidence>
<dbReference type="EMBL" id="MQAD01000020">
    <property type="protein sequence ID" value="OOE01495.1"/>
    <property type="molecule type" value="Genomic_DNA"/>
</dbReference>
<evidence type="ECO:0008006" key="3">
    <source>
        <dbReference type="Google" id="ProtNLM"/>
    </source>
</evidence>
<organism evidence="1 2">
    <name type="scientific">Anoxybacillus kestanbolensis</name>
    <dbReference type="NCBI Taxonomy" id="227476"/>
    <lineage>
        <taxon>Bacteria</taxon>
        <taxon>Bacillati</taxon>
        <taxon>Bacillota</taxon>
        <taxon>Bacilli</taxon>
        <taxon>Bacillales</taxon>
        <taxon>Anoxybacillaceae</taxon>
        <taxon>Anoxybacillus</taxon>
    </lineage>
</organism>
<dbReference type="RefSeq" id="WP_077429557.1">
    <property type="nucleotide sequence ID" value="NZ_JBCNFI010000024.1"/>
</dbReference>
<dbReference type="Pfam" id="PF10830">
    <property type="entry name" value="DUF2553"/>
    <property type="match status" value="1"/>
</dbReference>
<dbReference type="Proteomes" id="UP000188458">
    <property type="component" value="Unassembled WGS sequence"/>
</dbReference>
<dbReference type="InterPro" id="IPR020140">
    <property type="entry name" value="Uncharacterised_YusG"/>
</dbReference>
<protein>
    <recommendedName>
        <fullName evidence="3">DUF2553 domain-containing protein</fullName>
    </recommendedName>
</protein>
<accession>A0A1V3FIQ3</accession>
<comment type="caution">
    <text evidence="1">The sequence shown here is derived from an EMBL/GenBank/DDBJ whole genome shotgun (WGS) entry which is preliminary data.</text>
</comment>
<proteinExistence type="predicted"/>
<gene>
    <name evidence="1" type="ORF">BO219_11050</name>
</gene>
<sequence length="82" mass="9522">MSFLLKQRTIDITKDVVGKFNENGNFELFYDNECVGEFVQETNKLKLKHGYQQQNGRILKSVTVTEHPNMKYVDCDTEGGWC</sequence>
<name>A0A1V3FIQ3_9BACL</name>
<dbReference type="AlphaFoldDB" id="A0A1V3FIQ3"/>